<dbReference type="EMBL" id="HBFC01027730">
    <property type="protein sequence ID" value="CAD8715176.1"/>
    <property type="molecule type" value="Transcribed_RNA"/>
</dbReference>
<comment type="similarity">
    <text evidence="2 6">Belongs to the SCAMP family.</text>
</comment>
<gene>
    <name evidence="7" type="ORF">MANT1106_LOCUS16645</name>
</gene>
<evidence type="ECO:0000256" key="6">
    <source>
        <dbReference type="RuleBase" id="RU363122"/>
    </source>
</evidence>
<keyword evidence="6" id="KW-0968">Cytoplasmic vesicle</keyword>
<reference evidence="7" key="1">
    <citation type="submission" date="2021-01" db="EMBL/GenBank/DDBJ databases">
        <authorList>
            <person name="Corre E."/>
            <person name="Pelletier E."/>
            <person name="Niang G."/>
            <person name="Scheremetjew M."/>
            <person name="Finn R."/>
            <person name="Kale V."/>
            <person name="Holt S."/>
            <person name="Cochrane G."/>
            <person name="Meng A."/>
            <person name="Brown T."/>
            <person name="Cohen L."/>
        </authorList>
    </citation>
    <scope>NUCLEOTIDE SEQUENCE</scope>
    <source>
        <strain evidence="7">SL-175</strain>
    </source>
</reference>
<sequence>MAMASMSSLAATAVKSSVASSVSGMRERRADQMSQVDWEDYNYPPWINVLHYSLKDVEDPGAKTAVKWAHYNYIMGVTTFALNVLSMLVLAAGGVKWKGVHLIYAIFNLIIYGIVGMYSFYNGFKGLATQNGRMTTNFVGLQSLFLVFMFAASIASGANYNGWTNLAIAADVEKSKKMRGFWVGWTYFEASLWTLDYIVGGFALYKVVTSRNDGRSSKAGGPLLRNIGI</sequence>
<name>A0A7S0SS67_9CHLO</name>
<feature type="transmembrane region" description="Helical" evidence="6">
    <location>
        <begin position="102"/>
        <end position="121"/>
    </location>
</feature>
<evidence type="ECO:0000313" key="7">
    <source>
        <dbReference type="EMBL" id="CAD8715176.1"/>
    </source>
</evidence>
<evidence type="ECO:0000256" key="1">
    <source>
        <dbReference type="ARBA" id="ARBA00004003"/>
    </source>
</evidence>
<dbReference type="GO" id="GO:0005886">
    <property type="term" value="C:plasma membrane"/>
    <property type="evidence" value="ECO:0007669"/>
    <property type="project" value="UniProtKB-SubCell"/>
</dbReference>
<comment type="function">
    <text evidence="1 6">Probably involved in membrane trafficking.</text>
</comment>
<proteinExistence type="inferred from homology"/>
<dbReference type="InterPro" id="IPR007273">
    <property type="entry name" value="SCAMP"/>
</dbReference>
<evidence type="ECO:0000256" key="2">
    <source>
        <dbReference type="ARBA" id="ARBA00010482"/>
    </source>
</evidence>
<dbReference type="AlphaFoldDB" id="A0A7S0SS67"/>
<feature type="transmembrane region" description="Helical" evidence="6">
    <location>
        <begin position="141"/>
        <end position="160"/>
    </location>
</feature>
<evidence type="ECO:0000256" key="4">
    <source>
        <dbReference type="ARBA" id="ARBA00022989"/>
    </source>
</evidence>
<organism evidence="7">
    <name type="scientific">Mantoniella antarctica</name>
    <dbReference type="NCBI Taxonomy" id="81844"/>
    <lineage>
        <taxon>Eukaryota</taxon>
        <taxon>Viridiplantae</taxon>
        <taxon>Chlorophyta</taxon>
        <taxon>Mamiellophyceae</taxon>
        <taxon>Mamiellales</taxon>
        <taxon>Mamiellaceae</taxon>
        <taxon>Mantoniella</taxon>
    </lineage>
</organism>
<evidence type="ECO:0000256" key="3">
    <source>
        <dbReference type="ARBA" id="ARBA00022692"/>
    </source>
</evidence>
<accession>A0A7S0SS67</accession>
<evidence type="ECO:0000256" key="5">
    <source>
        <dbReference type="ARBA" id="ARBA00023136"/>
    </source>
</evidence>
<dbReference type="GO" id="GO:0015031">
    <property type="term" value="P:protein transport"/>
    <property type="evidence" value="ECO:0007669"/>
    <property type="project" value="InterPro"/>
</dbReference>
<feature type="transmembrane region" description="Helical" evidence="6">
    <location>
        <begin position="73"/>
        <end position="95"/>
    </location>
</feature>
<keyword evidence="6" id="KW-1003">Cell membrane</keyword>
<comment type="subcellular location">
    <subcellularLocation>
        <location evidence="6">Cell membrane</location>
        <topology evidence="6">Multi-pass membrane protein</topology>
    </subcellularLocation>
    <subcellularLocation>
        <location evidence="6">Cytoplasmic vesicle</location>
        <location evidence="6">Secretory vesicle membrane</location>
        <topology evidence="6">Multi-pass membrane protein</topology>
    </subcellularLocation>
</comment>
<protein>
    <recommendedName>
        <fullName evidence="6">Secretory carrier-associated membrane protein</fullName>
        <shortName evidence="6">Secretory carrier membrane protein</shortName>
    </recommendedName>
</protein>
<keyword evidence="6" id="KW-0813">Transport</keyword>
<dbReference type="Pfam" id="PF04144">
    <property type="entry name" value="SCAMP"/>
    <property type="match status" value="1"/>
</dbReference>
<dbReference type="GO" id="GO:0030658">
    <property type="term" value="C:transport vesicle membrane"/>
    <property type="evidence" value="ECO:0007669"/>
    <property type="project" value="UniProtKB-SubCell"/>
</dbReference>
<keyword evidence="5 6" id="KW-0472">Membrane</keyword>
<keyword evidence="3 6" id="KW-0812">Transmembrane</keyword>
<feature type="transmembrane region" description="Helical" evidence="6">
    <location>
        <begin position="181"/>
        <end position="205"/>
    </location>
</feature>
<keyword evidence="4 6" id="KW-1133">Transmembrane helix</keyword>